<comment type="caution">
    <text evidence="2">The sequence shown here is derived from an EMBL/GenBank/DDBJ whole genome shotgun (WGS) entry which is preliminary data.</text>
</comment>
<dbReference type="STRING" id="1437609.BCAL_2316"/>
<dbReference type="Proteomes" id="UP000029072">
    <property type="component" value="Unassembled WGS sequence"/>
</dbReference>
<dbReference type="PANTHER" id="PTHR35340">
    <property type="entry name" value="PQQ ENZYME REPEAT PROTEIN-RELATED"/>
    <property type="match status" value="1"/>
</dbReference>
<feature type="region of interest" description="Disordered" evidence="1">
    <location>
        <begin position="456"/>
        <end position="512"/>
    </location>
</feature>
<dbReference type="Pfam" id="PF05935">
    <property type="entry name" value="Arylsulfotrans"/>
    <property type="match status" value="1"/>
</dbReference>
<dbReference type="AlphaFoldDB" id="A0A087A5P6"/>
<dbReference type="PANTHER" id="PTHR35340:SF5">
    <property type="entry name" value="ASST-DOMAIN-CONTAINING PROTEIN"/>
    <property type="match status" value="1"/>
</dbReference>
<feature type="region of interest" description="Disordered" evidence="1">
    <location>
        <begin position="534"/>
        <end position="554"/>
    </location>
</feature>
<dbReference type="RefSeq" id="WP_081887336.1">
    <property type="nucleotide sequence ID" value="NZ_JDUV01000009.1"/>
</dbReference>
<proteinExistence type="predicted"/>
<dbReference type="EMBL" id="JGYS01000011">
    <property type="protein sequence ID" value="KFI54096.1"/>
    <property type="molecule type" value="Genomic_DNA"/>
</dbReference>
<dbReference type="GO" id="GO:0004062">
    <property type="term" value="F:aryl sulfotransferase activity"/>
    <property type="evidence" value="ECO:0007669"/>
    <property type="project" value="InterPro"/>
</dbReference>
<accession>A0A087A5P6</accession>
<feature type="compositionally biased region" description="Basic and acidic residues" evidence="1">
    <location>
        <begin position="481"/>
        <end position="492"/>
    </location>
</feature>
<evidence type="ECO:0000256" key="1">
    <source>
        <dbReference type="SAM" id="MobiDB-lite"/>
    </source>
</evidence>
<sequence>MGYPTIYPTGVTIYDKDAAWNGYTLFPTPKGALLIDMNGREVNRWAGLAGFPNKLLPGGSVFGSSGARGGSAAYQDQLDLLQVSWDGKVEWKWDHTELVHDEGREPRYMARQHHDFEREGSPTGYYAPGLDPKTDSGNTLILTHENSYHPEITNQLLIDDKIIEVTWEGEVVWEWRAADHFEEFGFSEAARKSLYANPAMRGEAGGDWLHVNCISTLGPNKWFDRGDLRFAPENILFDARNANILAIIDKQTGKIVWKLGPDFAENEAVKKIGPIIGQHHLHLIPRGLPGAGDLLVFDNGGAAGYDAPNAIAPDGVSAVHRDYSRVLEINPVTLEIVWQYTPVEAGFMPFSDGSKFYSSFISSAQRLENGNTLITEGSDGRLIEVTPDHRIVWEYISPYFKEFAPGFATNMVYRAYRAPYSWVPQVPKPEEESIVPIDVTTFRVPGARDDVLKVTTVDGVDPNKQSLTGTDDDEFGGDGKSGGKGDSGKDGGADGSTGSADGSAGSDRTDAAPDHADFCMVRLDKDDIKNLSAARKSDGGLFGKSGGPKITYTL</sequence>
<dbReference type="SUPFAM" id="SSF50998">
    <property type="entry name" value="Quinoprotein alcohol dehydrogenase-like"/>
    <property type="match status" value="1"/>
</dbReference>
<name>A0A087A5P6_9BIFI</name>
<keyword evidence="2" id="KW-0808">Transferase</keyword>
<evidence type="ECO:0000313" key="3">
    <source>
        <dbReference type="Proteomes" id="UP000029072"/>
    </source>
</evidence>
<dbReference type="eggNOG" id="COG0526">
    <property type="taxonomic scope" value="Bacteria"/>
</dbReference>
<dbReference type="InterPro" id="IPR053143">
    <property type="entry name" value="Arylsulfate_ST"/>
</dbReference>
<dbReference type="InterPro" id="IPR011047">
    <property type="entry name" value="Quinoprotein_ADH-like_sf"/>
</dbReference>
<gene>
    <name evidence="2" type="ORF">BCAL_2316</name>
</gene>
<feature type="compositionally biased region" description="Low complexity" evidence="1">
    <location>
        <begin position="496"/>
        <end position="506"/>
    </location>
</feature>
<organism evidence="2 3">
    <name type="scientific">Bifidobacterium callitrichos DSM 23973</name>
    <dbReference type="NCBI Taxonomy" id="1437609"/>
    <lineage>
        <taxon>Bacteria</taxon>
        <taxon>Bacillati</taxon>
        <taxon>Actinomycetota</taxon>
        <taxon>Actinomycetes</taxon>
        <taxon>Bifidobacteriales</taxon>
        <taxon>Bifidobacteriaceae</taxon>
        <taxon>Bifidobacterium</taxon>
    </lineage>
</organism>
<dbReference type="InterPro" id="IPR010262">
    <property type="entry name" value="Arylsulfotransferase_bact"/>
</dbReference>
<protein>
    <submittedName>
        <fullName evidence="2">Arylsulfotransferase (ASST)</fullName>
    </submittedName>
</protein>
<evidence type="ECO:0000313" key="2">
    <source>
        <dbReference type="EMBL" id="KFI54096.1"/>
    </source>
</evidence>
<dbReference type="OrthoDB" id="264813at2"/>
<reference evidence="2 3" key="1">
    <citation type="submission" date="2014-03" db="EMBL/GenBank/DDBJ databases">
        <title>Genomics of Bifidobacteria.</title>
        <authorList>
            <person name="Ventura M."/>
            <person name="Milani C."/>
            <person name="Lugli G.A."/>
        </authorList>
    </citation>
    <scope>NUCLEOTIDE SEQUENCE [LARGE SCALE GENOMIC DNA]</scope>
    <source>
        <strain evidence="2 3">DSM 23973</strain>
    </source>
</reference>